<keyword evidence="4" id="KW-1185">Reference proteome</keyword>
<dbReference type="KEGG" id="gtt:GUITHDRAFT_108128"/>
<dbReference type="InterPro" id="IPR051044">
    <property type="entry name" value="MAG_DAG_Lipase"/>
</dbReference>
<dbReference type="InterPro" id="IPR029058">
    <property type="entry name" value="AB_hydrolase_fold"/>
</dbReference>
<dbReference type="AlphaFoldDB" id="L1JC16"/>
<dbReference type="STRING" id="905079.L1JC16"/>
<dbReference type="Pfam" id="PF12146">
    <property type="entry name" value="Hydrolase_4"/>
    <property type="match status" value="2"/>
</dbReference>
<dbReference type="RefSeq" id="XP_005833073.1">
    <property type="nucleotide sequence ID" value="XM_005833016.1"/>
</dbReference>
<dbReference type="HOGENOM" id="CLU_913511_0_0_1"/>
<dbReference type="EnsemblProtists" id="EKX46093">
    <property type="protein sequence ID" value="EKX46093"/>
    <property type="gene ID" value="GUITHDRAFT_108128"/>
</dbReference>
<dbReference type="eggNOG" id="KOG1455">
    <property type="taxonomic scope" value="Eukaryota"/>
</dbReference>
<dbReference type="InterPro" id="IPR022742">
    <property type="entry name" value="Hydrolase_4"/>
</dbReference>
<feature type="domain" description="Serine aminopeptidase S33" evidence="1">
    <location>
        <begin position="166"/>
        <end position="289"/>
    </location>
</feature>
<dbReference type="Proteomes" id="UP000011087">
    <property type="component" value="Unassembled WGS sequence"/>
</dbReference>
<evidence type="ECO:0000313" key="3">
    <source>
        <dbReference type="EnsemblProtists" id="EKX46093"/>
    </source>
</evidence>
<reference evidence="3" key="3">
    <citation type="submission" date="2015-06" db="UniProtKB">
        <authorList>
            <consortium name="EnsemblProtists"/>
        </authorList>
    </citation>
    <scope>IDENTIFICATION</scope>
</reference>
<reference evidence="4" key="2">
    <citation type="submission" date="2012-11" db="EMBL/GenBank/DDBJ databases">
        <authorList>
            <person name="Kuo A."/>
            <person name="Curtis B.A."/>
            <person name="Tanifuji G."/>
            <person name="Burki F."/>
            <person name="Gruber A."/>
            <person name="Irimia M."/>
            <person name="Maruyama S."/>
            <person name="Arias M.C."/>
            <person name="Ball S.G."/>
            <person name="Gile G.H."/>
            <person name="Hirakawa Y."/>
            <person name="Hopkins J.F."/>
            <person name="Rensing S.A."/>
            <person name="Schmutz J."/>
            <person name="Symeonidi A."/>
            <person name="Elias M."/>
            <person name="Eveleigh R.J."/>
            <person name="Herman E.K."/>
            <person name="Klute M.J."/>
            <person name="Nakayama T."/>
            <person name="Obornik M."/>
            <person name="Reyes-Prieto A."/>
            <person name="Armbrust E.V."/>
            <person name="Aves S.J."/>
            <person name="Beiko R.G."/>
            <person name="Coutinho P."/>
            <person name="Dacks J.B."/>
            <person name="Durnford D.G."/>
            <person name="Fast N.M."/>
            <person name="Green B.R."/>
            <person name="Grisdale C."/>
            <person name="Hempe F."/>
            <person name="Henrissat B."/>
            <person name="Hoppner M.P."/>
            <person name="Ishida K.-I."/>
            <person name="Kim E."/>
            <person name="Koreny L."/>
            <person name="Kroth P.G."/>
            <person name="Liu Y."/>
            <person name="Malik S.-B."/>
            <person name="Maier U.G."/>
            <person name="McRose D."/>
            <person name="Mock T."/>
            <person name="Neilson J.A."/>
            <person name="Onodera N.T."/>
            <person name="Poole A.M."/>
            <person name="Pritham E.J."/>
            <person name="Richards T.A."/>
            <person name="Rocap G."/>
            <person name="Roy S.W."/>
            <person name="Sarai C."/>
            <person name="Schaack S."/>
            <person name="Shirato S."/>
            <person name="Slamovits C.H."/>
            <person name="Spencer D.F."/>
            <person name="Suzuki S."/>
            <person name="Worden A.Z."/>
            <person name="Zauner S."/>
            <person name="Barry K."/>
            <person name="Bell C."/>
            <person name="Bharti A.K."/>
            <person name="Crow J.A."/>
            <person name="Grimwood J."/>
            <person name="Kramer R."/>
            <person name="Lindquist E."/>
            <person name="Lucas S."/>
            <person name="Salamov A."/>
            <person name="McFadden G.I."/>
            <person name="Lane C.E."/>
            <person name="Keeling P.J."/>
            <person name="Gray M.W."/>
            <person name="Grigoriev I.V."/>
            <person name="Archibald J.M."/>
        </authorList>
    </citation>
    <scope>NUCLEOTIDE SEQUENCE</scope>
    <source>
        <strain evidence="4">CCMP2712</strain>
    </source>
</reference>
<gene>
    <name evidence="2" type="ORF">GUITHDRAFT_108128</name>
</gene>
<organism evidence="2">
    <name type="scientific">Guillardia theta (strain CCMP2712)</name>
    <name type="common">Cryptophyte</name>
    <dbReference type="NCBI Taxonomy" id="905079"/>
    <lineage>
        <taxon>Eukaryota</taxon>
        <taxon>Cryptophyceae</taxon>
        <taxon>Pyrenomonadales</taxon>
        <taxon>Geminigeraceae</taxon>
        <taxon>Guillardia</taxon>
    </lineage>
</organism>
<proteinExistence type="predicted"/>
<evidence type="ECO:0000313" key="4">
    <source>
        <dbReference type="Proteomes" id="UP000011087"/>
    </source>
</evidence>
<dbReference type="Gene3D" id="3.40.50.1820">
    <property type="entry name" value="alpha/beta hydrolase"/>
    <property type="match status" value="2"/>
</dbReference>
<dbReference type="PaxDb" id="55529-EKX46093"/>
<dbReference type="GeneID" id="17302688"/>
<evidence type="ECO:0000313" key="2">
    <source>
        <dbReference type="EMBL" id="EKX46093.1"/>
    </source>
</evidence>
<name>L1JC16_GUITC</name>
<dbReference type="EMBL" id="JH992996">
    <property type="protein sequence ID" value="EKX46093.1"/>
    <property type="molecule type" value="Genomic_DNA"/>
</dbReference>
<sequence length="305" mass="34263">MAAEIGGAALAAVLVSSSVYYHTCSLVYRQPLRPDQKVDFKNESLFMGKYEHPHIGYRPDLAPKMERTGWQERKLVPTDDGKDVLQEFISHPKTASSNEGTSTKGICILLPGLGDTIERCANLADFLAGRGYAVHGVDYPGWGYSQRESGSGSKFVPCLTRDWNKEVCEPVLDYVKRVISSLFPRLGVPSVGEDDVGSRNLFIAETIVNDKTKSNTAIPALTGYSLLQHFKFCQANMHRMKVPFLTLHGKKDMIIKPSCSEELLQKAEVEDKQGKWYEEAWHDLLFEPEHEQVMEDIAKWIDDHA</sequence>
<dbReference type="OrthoDB" id="2498029at2759"/>
<feature type="domain" description="Serine aminopeptidase S33" evidence="1">
    <location>
        <begin position="102"/>
        <end position="151"/>
    </location>
</feature>
<dbReference type="PANTHER" id="PTHR11614">
    <property type="entry name" value="PHOSPHOLIPASE-RELATED"/>
    <property type="match status" value="1"/>
</dbReference>
<dbReference type="SUPFAM" id="SSF53474">
    <property type="entry name" value="alpha/beta-Hydrolases"/>
    <property type="match status" value="1"/>
</dbReference>
<accession>L1JC16</accession>
<protein>
    <recommendedName>
        <fullName evidence="1">Serine aminopeptidase S33 domain-containing protein</fullName>
    </recommendedName>
</protein>
<reference evidence="2 4" key="1">
    <citation type="journal article" date="2012" name="Nature">
        <title>Algal genomes reveal evolutionary mosaicism and the fate of nucleomorphs.</title>
        <authorList>
            <consortium name="DOE Joint Genome Institute"/>
            <person name="Curtis B.A."/>
            <person name="Tanifuji G."/>
            <person name="Burki F."/>
            <person name="Gruber A."/>
            <person name="Irimia M."/>
            <person name="Maruyama S."/>
            <person name="Arias M.C."/>
            <person name="Ball S.G."/>
            <person name="Gile G.H."/>
            <person name="Hirakawa Y."/>
            <person name="Hopkins J.F."/>
            <person name="Kuo A."/>
            <person name="Rensing S.A."/>
            <person name="Schmutz J."/>
            <person name="Symeonidi A."/>
            <person name="Elias M."/>
            <person name="Eveleigh R.J."/>
            <person name="Herman E.K."/>
            <person name="Klute M.J."/>
            <person name="Nakayama T."/>
            <person name="Obornik M."/>
            <person name="Reyes-Prieto A."/>
            <person name="Armbrust E.V."/>
            <person name="Aves S.J."/>
            <person name="Beiko R.G."/>
            <person name="Coutinho P."/>
            <person name="Dacks J.B."/>
            <person name="Durnford D.G."/>
            <person name="Fast N.M."/>
            <person name="Green B.R."/>
            <person name="Grisdale C.J."/>
            <person name="Hempel F."/>
            <person name="Henrissat B."/>
            <person name="Hoppner M.P."/>
            <person name="Ishida K."/>
            <person name="Kim E."/>
            <person name="Koreny L."/>
            <person name="Kroth P.G."/>
            <person name="Liu Y."/>
            <person name="Malik S.B."/>
            <person name="Maier U.G."/>
            <person name="McRose D."/>
            <person name="Mock T."/>
            <person name="Neilson J.A."/>
            <person name="Onodera N.T."/>
            <person name="Poole A.M."/>
            <person name="Pritham E.J."/>
            <person name="Richards T.A."/>
            <person name="Rocap G."/>
            <person name="Roy S.W."/>
            <person name="Sarai C."/>
            <person name="Schaack S."/>
            <person name="Shirato S."/>
            <person name="Slamovits C.H."/>
            <person name="Spencer D.F."/>
            <person name="Suzuki S."/>
            <person name="Worden A.Z."/>
            <person name="Zauner S."/>
            <person name="Barry K."/>
            <person name="Bell C."/>
            <person name="Bharti A.K."/>
            <person name="Crow J.A."/>
            <person name="Grimwood J."/>
            <person name="Kramer R."/>
            <person name="Lindquist E."/>
            <person name="Lucas S."/>
            <person name="Salamov A."/>
            <person name="McFadden G.I."/>
            <person name="Lane C.E."/>
            <person name="Keeling P.J."/>
            <person name="Gray M.W."/>
            <person name="Grigoriev I.V."/>
            <person name="Archibald J.M."/>
        </authorList>
    </citation>
    <scope>NUCLEOTIDE SEQUENCE</scope>
    <source>
        <strain evidence="2 4">CCMP2712</strain>
    </source>
</reference>
<evidence type="ECO:0000259" key="1">
    <source>
        <dbReference type="Pfam" id="PF12146"/>
    </source>
</evidence>